<dbReference type="Pfam" id="PF14309">
    <property type="entry name" value="DUF4378"/>
    <property type="match status" value="1"/>
</dbReference>
<feature type="compositionally biased region" description="Polar residues" evidence="1">
    <location>
        <begin position="394"/>
        <end position="413"/>
    </location>
</feature>
<gene>
    <name evidence="4" type="ORF">GOBAR_AA27194</name>
</gene>
<name>A0A2P5WQU5_GOSBA</name>
<dbReference type="PANTHER" id="PTHR47212">
    <property type="entry name" value="ADHESIN-LIKE PROTEIN, PUTATIVE (DUF3741)-RELATED"/>
    <property type="match status" value="1"/>
</dbReference>
<feature type="compositionally biased region" description="Polar residues" evidence="1">
    <location>
        <begin position="346"/>
        <end position="359"/>
    </location>
</feature>
<reference evidence="4 5" key="1">
    <citation type="submission" date="2015-01" db="EMBL/GenBank/DDBJ databases">
        <title>Genome of allotetraploid Gossypium barbadense reveals genomic plasticity and fiber elongation in cotton evolution.</title>
        <authorList>
            <person name="Chen X."/>
            <person name="Liu X."/>
            <person name="Zhao B."/>
            <person name="Zheng H."/>
            <person name="Hu Y."/>
            <person name="Lu G."/>
            <person name="Yang C."/>
            <person name="Chen J."/>
            <person name="Shan C."/>
            <person name="Zhang L."/>
            <person name="Zhou Y."/>
            <person name="Wang L."/>
            <person name="Guo W."/>
            <person name="Bai Y."/>
            <person name="Ruan J."/>
            <person name="Shangguan X."/>
            <person name="Mao Y."/>
            <person name="Jiang J."/>
            <person name="Zhu Y."/>
            <person name="Lei J."/>
            <person name="Kang H."/>
            <person name="Chen S."/>
            <person name="He X."/>
            <person name="Wang R."/>
            <person name="Wang Y."/>
            <person name="Chen J."/>
            <person name="Wang L."/>
            <person name="Yu S."/>
            <person name="Wang B."/>
            <person name="Wei J."/>
            <person name="Song S."/>
            <person name="Lu X."/>
            <person name="Gao Z."/>
            <person name="Gu W."/>
            <person name="Deng X."/>
            <person name="Ma D."/>
            <person name="Wang S."/>
            <person name="Liang W."/>
            <person name="Fang L."/>
            <person name="Cai C."/>
            <person name="Zhu X."/>
            <person name="Zhou B."/>
            <person name="Zhang Y."/>
            <person name="Chen Z."/>
            <person name="Xu S."/>
            <person name="Zhu R."/>
            <person name="Wang S."/>
            <person name="Zhang T."/>
            <person name="Zhao G."/>
        </authorList>
    </citation>
    <scope>NUCLEOTIDE SEQUENCE [LARGE SCALE GENOMIC DNA]</scope>
    <source>
        <strain evidence="5">cv. Xinhai21</strain>
        <tissue evidence="4">Leaf</tissue>
    </source>
</reference>
<evidence type="ECO:0008006" key="6">
    <source>
        <dbReference type="Google" id="ProtNLM"/>
    </source>
</evidence>
<proteinExistence type="predicted"/>
<dbReference type="InterPro" id="IPR022212">
    <property type="entry name" value="DUF3741"/>
</dbReference>
<feature type="compositionally biased region" description="Basic and acidic residues" evidence="1">
    <location>
        <begin position="69"/>
        <end position="80"/>
    </location>
</feature>
<evidence type="ECO:0000313" key="4">
    <source>
        <dbReference type="EMBL" id="PPR93470.1"/>
    </source>
</evidence>
<accession>A0A2P5WQU5</accession>
<dbReference type="OrthoDB" id="770239at2759"/>
<organism evidence="4 5">
    <name type="scientific">Gossypium barbadense</name>
    <name type="common">Sea Island cotton</name>
    <name type="synonym">Hibiscus barbadensis</name>
    <dbReference type="NCBI Taxonomy" id="3634"/>
    <lineage>
        <taxon>Eukaryota</taxon>
        <taxon>Viridiplantae</taxon>
        <taxon>Streptophyta</taxon>
        <taxon>Embryophyta</taxon>
        <taxon>Tracheophyta</taxon>
        <taxon>Spermatophyta</taxon>
        <taxon>Magnoliopsida</taxon>
        <taxon>eudicotyledons</taxon>
        <taxon>Gunneridae</taxon>
        <taxon>Pentapetalae</taxon>
        <taxon>rosids</taxon>
        <taxon>malvids</taxon>
        <taxon>Malvales</taxon>
        <taxon>Malvaceae</taxon>
        <taxon>Malvoideae</taxon>
        <taxon>Gossypium</taxon>
    </lineage>
</organism>
<feature type="region of interest" description="Disordered" evidence="1">
    <location>
        <begin position="40"/>
        <end position="80"/>
    </location>
</feature>
<evidence type="ECO:0000259" key="2">
    <source>
        <dbReference type="Pfam" id="PF12552"/>
    </source>
</evidence>
<dbReference type="EMBL" id="KZ666798">
    <property type="protein sequence ID" value="PPR93470.1"/>
    <property type="molecule type" value="Genomic_DNA"/>
</dbReference>
<protein>
    <recommendedName>
        <fullName evidence="6">DUF4378 domain-containing protein</fullName>
    </recommendedName>
</protein>
<dbReference type="PANTHER" id="PTHR47212:SF4">
    <property type="entry name" value="ADHESIN-LIKE PROTEIN, PUTATIVE (DUF3741)-RELATED"/>
    <property type="match status" value="1"/>
</dbReference>
<evidence type="ECO:0000313" key="5">
    <source>
        <dbReference type="Proteomes" id="UP000239757"/>
    </source>
</evidence>
<feature type="compositionally biased region" description="Basic residues" evidence="1">
    <location>
        <begin position="128"/>
        <end position="140"/>
    </location>
</feature>
<dbReference type="Pfam" id="PF12552">
    <property type="entry name" value="DUF3741"/>
    <property type="match status" value="1"/>
</dbReference>
<evidence type="ECO:0000259" key="3">
    <source>
        <dbReference type="Pfam" id="PF14309"/>
    </source>
</evidence>
<dbReference type="AlphaFoldDB" id="A0A2P5WQU5"/>
<evidence type="ECO:0000256" key="1">
    <source>
        <dbReference type="SAM" id="MobiDB-lite"/>
    </source>
</evidence>
<sequence length="930" mass="104947">MAKRSNRRPVRNEKGQLGCMWGLISMFDFRNGRSTQRLLSDRRRGNKNAAVGTGNSGNKLDMLTSSGEKCPRTRDGEEKGKVANACNPSVKKLLEEERSGKQVVKNEVNNTEFEAKQFDSVQGDDGRKNRKRKNKTRKKSSGTSLDIDAAENLLSEVSCQDKSEQPQPTSSLDMDSLMKEFSRQIHRKRINRVNHDQPAEDHMQPNPKSSCFEERLSEVIKFLVSQKLIDRNQLTDDGELQASKEVMDVLRISSLDEELFLKLLRDPNSLVKYVRNMPDSQLKDEESKPRAVSKFSDNIHVGLRQLNEPVNTKQLNFFRRKSKSQDGNNISEASSKIVILKPGPITSETGSSFGSSPESRYTIRHKEPNEKVGSHYFLSEIKRKWKHAMGIEQQRNPTDGISGRLSSEQQRSGNNGGVKEHIGMSSPTKDHFFIERIARPSFGVKKGEKPSKLKGFELGTESETTDFSQHYNLYIEAKKHLSEMILNGDKNVDLSCQKVSKSLGRILSLPEYNLSPFGSPRRNSESSFTTAQMRFTGCDKFQNVNENDQQNYVSHLSQVTAEEPESQLCFSDDKASDEVQGDNAILNKPDTCLNDDKEDQTYCATKDEMSTESGVNIVEDDNMILGKSKLSDASFETSGSSISRDDDTPEVCIEQQYPECLKEDSSEVDHQLFSPLQSPPNSLVTKKVEGLESVNDTQERPSPVSVLEPIFTDDVISPSSIRSRSGETTIQPLRIRFEEHGSIAANQSNCITTCVDDEESMFDHVKALLQPSTFNWDELYIRSLSSELLLDPMLLDEVEYFPSQLCNDQKLLFDCINEILMEVCGYYYSSLGVSFVKPKICPIPNTKNTIQKVWEGVHWHLLPMPLPRTLDQIVRKDMAKTETWMDLRLDTDCIGFEMGEAILEDLVEDTITGYMSEALGGECNAEELQH</sequence>
<feature type="domain" description="DUF4378" evidence="3">
    <location>
        <begin position="762"/>
        <end position="909"/>
    </location>
</feature>
<feature type="region of interest" description="Disordered" evidence="1">
    <location>
        <begin position="394"/>
        <end position="425"/>
    </location>
</feature>
<feature type="region of interest" description="Disordered" evidence="1">
    <location>
        <begin position="341"/>
        <end position="367"/>
    </location>
</feature>
<dbReference type="Proteomes" id="UP000239757">
    <property type="component" value="Unassembled WGS sequence"/>
</dbReference>
<dbReference type="InterPro" id="IPR025486">
    <property type="entry name" value="DUF4378"/>
</dbReference>
<feature type="region of interest" description="Disordered" evidence="1">
    <location>
        <begin position="115"/>
        <end position="145"/>
    </location>
</feature>
<feature type="domain" description="DUF3741" evidence="2">
    <location>
        <begin position="225"/>
        <end position="269"/>
    </location>
</feature>